<evidence type="ECO:0000313" key="2">
    <source>
        <dbReference type="Proteomes" id="UP000252586"/>
    </source>
</evidence>
<dbReference type="STRING" id="1210090.GCA_001613185_03194"/>
<organism evidence="1 2">
    <name type="scientific">Nocardia puris</name>
    <dbReference type="NCBI Taxonomy" id="208602"/>
    <lineage>
        <taxon>Bacteria</taxon>
        <taxon>Bacillati</taxon>
        <taxon>Actinomycetota</taxon>
        <taxon>Actinomycetes</taxon>
        <taxon>Mycobacteriales</taxon>
        <taxon>Nocardiaceae</taxon>
        <taxon>Nocardia</taxon>
    </lineage>
</organism>
<sequence>MRAPIPPRPDPAAGRHVTRGWWKISRPCYDKWWRCPGWNGGGPHFARRVLCTEKGTGFITFGMDKATYHALPVGTRYPPLFALGRCDGCDVIVLPRWVRRLSVPQWWNQLRSWWQYRGEPRVWVEIYRRRIRRCLSHFRPTGSDRD</sequence>
<name>A0A366D6R3_9NOCA</name>
<keyword evidence="2" id="KW-1185">Reference proteome</keyword>
<protein>
    <submittedName>
        <fullName evidence="1">Uncharacterized protein</fullName>
    </submittedName>
</protein>
<accession>A0A366D6R3</accession>
<comment type="caution">
    <text evidence="1">The sequence shown here is derived from an EMBL/GenBank/DDBJ whole genome shotgun (WGS) entry which is preliminary data.</text>
</comment>
<dbReference type="Proteomes" id="UP000252586">
    <property type="component" value="Unassembled WGS sequence"/>
</dbReference>
<proteinExistence type="predicted"/>
<reference evidence="1 2" key="1">
    <citation type="submission" date="2018-06" db="EMBL/GenBank/DDBJ databases">
        <title>Genomic Encyclopedia of Type Strains, Phase IV (KMG-IV): sequencing the most valuable type-strain genomes for metagenomic binning, comparative biology and taxonomic classification.</title>
        <authorList>
            <person name="Goeker M."/>
        </authorList>
    </citation>
    <scope>NUCLEOTIDE SEQUENCE [LARGE SCALE GENOMIC DNA]</scope>
    <source>
        <strain evidence="1 2">DSM 44599</strain>
    </source>
</reference>
<gene>
    <name evidence="1" type="ORF">DFR74_1152</name>
</gene>
<evidence type="ECO:0000313" key="1">
    <source>
        <dbReference type="EMBL" id="RBO85154.1"/>
    </source>
</evidence>
<dbReference type="AlphaFoldDB" id="A0A366D6R3"/>
<dbReference type="EMBL" id="QNRE01000015">
    <property type="protein sequence ID" value="RBO85154.1"/>
    <property type="molecule type" value="Genomic_DNA"/>
</dbReference>